<keyword evidence="1" id="KW-0106">Calcium</keyword>
<dbReference type="Pfam" id="PF00644">
    <property type="entry name" value="PARP"/>
    <property type="match status" value="1"/>
</dbReference>
<dbReference type="SUPFAM" id="SSF47473">
    <property type="entry name" value="EF-hand"/>
    <property type="match status" value="1"/>
</dbReference>
<dbReference type="SMART" id="SM00054">
    <property type="entry name" value="EFh"/>
    <property type="match status" value="1"/>
</dbReference>
<reference evidence="3" key="1">
    <citation type="submission" date="2023-10" db="EMBL/GenBank/DDBJ databases">
        <authorList>
            <person name="Chen Y."/>
            <person name="Shah S."/>
            <person name="Dougan E. K."/>
            <person name="Thang M."/>
            <person name="Chan C."/>
        </authorList>
    </citation>
    <scope>NUCLEOTIDE SEQUENCE [LARGE SCALE GENOMIC DNA]</scope>
</reference>
<gene>
    <name evidence="3" type="ORF">PCOR1329_LOCUS19291</name>
</gene>
<name>A0ABN9RCF8_9DINO</name>
<dbReference type="InterPro" id="IPR002048">
    <property type="entry name" value="EF_hand_dom"/>
</dbReference>
<keyword evidence="4" id="KW-1185">Reference proteome</keyword>
<evidence type="ECO:0000313" key="3">
    <source>
        <dbReference type="EMBL" id="CAK0816268.1"/>
    </source>
</evidence>
<dbReference type="Gene3D" id="3.90.228.10">
    <property type="match status" value="1"/>
</dbReference>
<dbReference type="InterPro" id="IPR051712">
    <property type="entry name" value="ARTD-AVP"/>
</dbReference>
<feature type="domain" description="EF-hand" evidence="2">
    <location>
        <begin position="58"/>
        <end position="93"/>
    </location>
</feature>
<comment type="caution">
    <text evidence="3">The sequence shown here is derived from an EMBL/GenBank/DDBJ whole genome shotgun (WGS) entry which is preliminary data.</text>
</comment>
<dbReference type="InterPro" id="IPR012317">
    <property type="entry name" value="Poly(ADP-ribose)pol_cat_dom"/>
</dbReference>
<dbReference type="PANTHER" id="PTHR45740">
    <property type="entry name" value="POLY [ADP-RIBOSE] POLYMERASE"/>
    <property type="match status" value="1"/>
</dbReference>
<evidence type="ECO:0000259" key="2">
    <source>
        <dbReference type="PROSITE" id="PS50222"/>
    </source>
</evidence>
<dbReference type="PROSITE" id="PS00018">
    <property type="entry name" value="EF_HAND_1"/>
    <property type="match status" value="1"/>
</dbReference>
<dbReference type="InterPro" id="IPR018247">
    <property type="entry name" value="EF_Hand_1_Ca_BS"/>
</dbReference>
<sequence length="426" mass="48122">MDPEQRGFVNEIGALHELLRARDEASTGGESSFVRRALGGVQHWSLRDWLQLLWFFSLKGKLVHDIWTDIDTDGNGYISFPEFVEWATGPRGQAFGFPLRVGVVGQKGRSGEYDIPCTVKGCRCSHFVFQGDSEFCTCKHHFGYHSASPKDQILAVIPKTWEAYNSARSVEEHQLLLAVGQQGQSHRVECGEDVVQRIQCLMDDSSRQKWTRDRGWTGEGRRKEVPQGYEVVRVDRNENVRAWLKYILKKALMVEAHDDVEPFEPRVMRTSRLAGTLGGSDPPDEAVNEWYLWHGASAKGALSIADSEFKQSLAGTVTSKLPLYGRGTYMSDSCTKADEYAQAEDGGVYCLMLCRVMGGQVRYTDEVEPDAAALERDVLEGPYDCVLGDREKCRGTFKEIVIYESSQAYPEYLVYYKRRYDQLSTA</sequence>
<dbReference type="PROSITE" id="PS50222">
    <property type="entry name" value="EF_HAND_2"/>
    <property type="match status" value="1"/>
</dbReference>
<dbReference type="InterPro" id="IPR011992">
    <property type="entry name" value="EF-hand-dom_pair"/>
</dbReference>
<evidence type="ECO:0000313" key="4">
    <source>
        <dbReference type="Proteomes" id="UP001189429"/>
    </source>
</evidence>
<dbReference type="EMBL" id="CAUYUJ010006147">
    <property type="protein sequence ID" value="CAK0816268.1"/>
    <property type="molecule type" value="Genomic_DNA"/>
</dbReference>
<dbReference type="SUPFAM" id="SSF56399">
    <property type="entry name" value="ADP-ribosylation"/>
    <property type="match status" value="1"/>
</dbReference>
<dbReference type="Proteomes" id="UP001189429">
    <property type="component" value="Unassembled WGS sequence"/>
</dbReference>
<dbReference type="PANTHER" id="PTHR45740:SF2">
    <property type="entry name" value="POLY [ADP-RIBOSE] POLYMERASE"/>
    <property type="match status" value="1"/>
</dbReference>
<protein>
    <recommendedName>
        <fullName evidence="2">EF-hand domain-containing protein</fullName>
    </recommendedName>
</protein>
<proteinExistence type="predicted"/>
<organism evidence="3 4">
    <name type="scientific">Prorocentrum cordatum</name>
    <dbReference type="NCBI Taxonomy" id="2364126"/>
    <lineage>
        <taxon>Eukaryota</taxon>
        <taxon>Sar</taxon>
        <taxon>Alveolata</taxon>
        <taxon>Dinophyceae</taxon>
        <taxon>Prorocentrales</taxon>
        <taxon>Prorocentraceae</taxon>
        <taxon>Prorocentrum</taxon>
    </lineage>
</organism>
<accession>A0ABN9RCF8</accession>
<evidence type="ECO:0000256" key="1">
    <source>
        <dbReference type="ARBA" id="ARBA00022837"/>
    </source>
</evidence>